<gene>
    <name evidence="2" type="ORF">Pla133_51060</name>
</gene>
<dbReference type="EMBL" id="CP036287">
    <property type="protein sequence ID" value="QDU69983.1"/>
    <property type="molecule type" value="Genomic_DNA"/>
</dbReference>
<evidence type="ECO:0000313" key="3">
    <source>
        <dbReference type="Proteomes" id="UP000316921"/>
    </source>
</evidence>
<dbReference type="RefSeq" id="WP_145070392.1">
    <property type="nucleotide sequence ID" value="NZ_CP036287.1"/>
</dbReference>
<dbReference type="Proteomes" id="UP000316921">
    <property type="component" value="Chromosome"/>
</dbReference>
<feature type="signal peptide" evidence="1">
    <location>
        <begin position="1"/>
        <end position="19"/>
    </location>
</feature>
<evidence type="ECO:0008006" key="4">
    <source>
        <dbReference type="Google" id="ProtNLM"/>
    </source>
</evidence>
<keyword evidence="1" id="KW-0732">Signal</keyword>
<evidence type="ECO:0000256" key="1">
    <source>
        <dbReference type="SAM" id="SignalP"/>
    </source>
</evidence>
<proteinExistence type="predicted"/>
<sequence length="201" mass="20444" precursor="true">MRPSSSRLLVLCCASFLTALSPNPAPLEAAAPQGGASPATILPLRARPTACKPLAPLRLTLTAPEHASGALRFGYSVNPLIDVLDLAVELRLPDGGAVVSHDAVLRGLTLAGDSQRGGAVVAPPTGPGFALEVVAVAHVVDPVIEGGIATLRVTERLEFGELEPDLLGSLRTTASADGSAPLVSRDFAALHRASAGTGEAR</sequence>
<keyword evidence="3" id="KW-1185">Reference proteome</keyword>
<organism evidence="2 3">
    <name type="scientific">Engelhardtia mirabilis</name>
    <dbReference type="NCBI Taxonomy" id="2528011"/>
    <lineage>
        <taxon>Bacteria</taxon>
        <taxon>Pseudomonadati</taxon>
        <taxon>Planctomycetota</taxon>
        <taxon>Planctomycetia</taxon>
        <taxon>Planctomycetia incertae sedis</taxon>
        <taxon>Engelhardtia</taxon>
    </lineage>
</organism>
<name>A0A518BSN3_9BACT</name>
<dbReference type="AlphaFoldDB" id="A0A518BSN3"/>
<reference evidence="2 3" key="1">
    <citation type="submission" date="2019-02" db="EMBL/GenBank/DDBJ databases">
        <title>Deep-cultivation of Planctomycetes and their phenomic and genomic characterization uncovers novel biology.</title>
        <authorList>
            <person name="Wiegand S."/>
            <person name="Jogler M."/>
            <person name="Boedeker C."/>
            <person name="Pinto D."/>
            <person name="Vollmers J."/>
            <person name="Rivas-Marin E."/>
            <person name="Kohn T."/>
            <person name="Peeters S.H."/>
            <person name="Heuer A."/>
            <person name="Rast P."/>
            <person name="Oberbeckmann S."/>
            <person name="Bunk B."/>
            <person name="Jeske O."/>
            <person name="Meyerdierks A."/>
            <person name="Storesund J.E."/>
            <person name="Kallscheuer N."/>
            <person name="Luecker S."/>
            <person name="Lage O.M."/>
            <person name="Pohl T."/>
            <person name="Merkel B.J."/>
            <person name="Hornburger P."/>
            <person name="Mueller R.-W."/>
            <person name="Bruemmer F."/>
            <person name="Labrenz M."/>
            <person name="Spormann A.M."/>
            <person name="Op den Camp H."/>
            <person name="Overmann J."/>
            <person name="Amann R."/>
            <person name="Jetten M.S.M."/>
            <person name="Mascher T."/>
            <person name="Medema M.H."/>
            <person name="Devos D.P."/>
            <person name="Kaster A.-K."/>
            <person name="Ovreas L."/>
            <person name="Rohde M."/>
            <person name="Galperin M.Y."/>
            <person name="Jogler C."/>
        </authorList>
    </citation>
    <scope>NUCLEOTIDE SEQUENCE [LARGE SCALE GENOMIC DNA]</scope>
    <source>
        <strain evidence="2 3">Pla133</strain>
    </source>
</reference>
<dbReference type="KEGG" id="pbap:Pla133_51060"/>
<accession>A0A518BSN3</accession>
<protein>
    <recommendedName>
        <fullName evidence="4">Cohesin domain protein</fullName>
    </recommendedName>
</protein>
<evidence type="ECO:0000313" key="2">
    <source>
        <dbReference type="EMBL" id="QDU69983.1"/>
    </source>
</evidence>
<feature type="chain" id="PRO_5021706481" description="Cohesin domain protein" evidence="1">
    <location>
        <begin position="20"/>
        <end position="201"/>
    </location>
</feature>